<evidence type="ECO:0000313" key="2">
    <source>
        <dbReference type="Proteomes" id="UP000237105"/>
    </source>
</evidence>
<accession>A0A2P5AVA6</accession>
<organism evidence="1 2">
    <name type="scientific">Parasponia andersonii</name>
    <name type="common">Sponia andersonii</name>
    <dbReference type="NCBI Taxonomy" id="3476"/>
    <lineage>
        <taxon>Eukaryota</taxon>
        <taxon>Viridiplantae</taxon>
        <taxon>Streptophyta</taxon>
        <taxon>Embryophyta</taxon>
        <taxon>Tracheophyta</taxon>
        <taxon>Spermatophyta</taxon>
        <taxon>Magnoliopsida</taxon>
        <taxon>eudicotyledons</taxon>
        <taxon>Gunneridae</taxon>
        <taxon>Pentapetalae</taxon>
        <taxon>rosids</taxon>
        <taxon>fabids</taxon>
        <taxon>Rosales</taxon>
        <taxon>Cannabaceae</taxon>
        <taxon>Parasponia</taxon>
    </lineage>
</organism>
<comment type="caution">
    <text evidence="1">The sequence shown here is derived from an EMBL/GenBank/DDBJ whole genome shotgun (WGS) entry which is preliminary data.</text>
</comment>
<keyword evidence="2" id="KW-1185">Reference proteome</keyword>
<protein>
    <submittedName>
        <fullName evidence="1">Uncharacterized protein</fullName>
    </submittedName>
</protein>
<dbReference type="EMBL" id="JXTB01000438">
    <property type="protein sequence ID" value="PON40411.1"/>
    <property type="molecule type" value="Genomic_DNA"/>
</dbReference>
<reference evidence="2" key="1">
    <citation type="submission" date="2016-06" db="EMBL/GenBank/DDBJ databases">
        <title>Parallel loss of symbiosis genes in relatives of nitrogen-fixing non-legume Parasponia.</title>
        <authorList>
            <person name="Van Velzen R."/>
            <person name="Holmer R."/>
            <person name="Bu F."/>
            <person name="Rutten L."/>
            <person name="Van Zeijl A."/>
            <person name="Liu W."/>
            <person name="Santuari L."/>
            <person name="Cao Q."/>
            <person name="Sharma T."/>
            <person name="Shen D."/>
            <person name="Roswanjaya Y."/>
            <person name="Wardhani T."/>
            <person name="Kalhor M.S."/>
            <person name="Jansen J."/>
            <person name="Van den Hoogen J."/>
            <person name="Gungor B."/>
            <person name="Hartog M."/>
            <person name="Hontelez J."/>
            <person name="Verver J."/>
            <person name="Yang W.-C."/>
            <person name="Schijlen E."/>
            <person name="Repin R."/>
            <person name="Schilthuizen M."/>
            <person name="Schranz E."/>
            <person name="Heidstra R."/>
            <person name="Miyata K."/>
            <person name="Fedorova E."/>
            <person name="Kohlen W."/>
            <person name="Bisseling T."/>
            <person name="Smit S."/>
            <person name="Geurts R."/>
        </authorList>
    </citation>
    <scope>NUCLEOTIDE SEQUENCE [LARGE SCALE GENOMIC DNA]</scope>
    <source>
        <strain evidence="2">cv. WU1-14</strain>
    </source>
</reference>
<proteinExistence type="predicted"/>
<sequence length="69" mass="7880">QWRATTTSSDDLARKCQKWWKYLESWICNFMTVPKEFLVTKSSSEHLHTCGDHASAARGSDGLILASYK</sequence>
<gene>
    <name evidence="1" type="ORF">PanWU01x14_297310</name>
</gene>
<dbReference type="AlphaFoldDB" id="A0A2P5AVA6"/>
<feature type="non-terminal residue" evidence="1">
    <location>
        <position position="1"/>
    </location>
</feature>
<name>A0A2P5AVA6_PARAD</name>
<dbReference type="Proteomes" id="UP000237105">
    <property type="component" value="Unassembled WGS sequence"/>
</dbReference>
<evidence type="ECO:0000313" key="1">
    <source>
        <dbReference type="EMBL" id="PON40411.1"/>
    </source>
</evidence>